<comment type="caution">
    <text evidence="2">The sequence shown here is derived from an EMBL/GenBank/DDBJ whole genome shotgun (WGS) entry which is preliminary data.</text>
</comment>
<dbReference type="EMBL" id="QTKX01000001">
    <property type="protein sequence ID" value="MBS8264325.1"/>
    <property type="molecule type" value="Genomic_DNA"/>
</dbReference>
<evidence type="ECO:0000313" key="3">
    <source>
        <dbReference type="Proteomes" id="UP000761411"/>
    </source>
</evidence>
<keyword evidence="1" id="KW-0812">Transmembrane</keyword>
<evidence type="ECO:0000256" key="1">
    <source>
        <dbReference type="SAM" id="Phobius"/>
    </source>
</evidence>
<proteinExistence type="predicted"/>
<protein>
    <submittedName>
        <fullName evidence="2">Phage holin</fullName>
    </submittedName>
</protein>
<dbReference type="NCBIfam" id="TIGR01598">
    <property type="entry name" value="holin_phiLC3"/>
    <property type="match status" value="1"/>
</dbReference>
<dbReference type="Pfam" id="PF04531">
    <property type="entry name" value="Phage_holin_1"/>
    <property type="match status" value="1"/>
</dbReference>
<keyword evidence="1" id="KW-1133">Transmembrane helix</keyword>
<keyword evidence="1" id="KW-0472">Membrane</keyword>
<keyword evidence="3" id="KW-1185">Reference proteome</keyword>
<name>A0A944GX52_9BACI</name>
<accession>A0A944GX52</accession>
<organism evidence="2 3">
    <name type="scientific">Mesobacillus boroniphilus</name>
    <dbReference type="NCBI Taxonomy" id="308892"/>
    <lineage>
        <taxon>Bacteria</taxon>
        <taxon>Bacillati</taxon>
        <taxon>Bacillota</taxon>
        <taxon>Bacilli</taxon>
        <taxon>Bacillales</taxon>
        <taxon>Bacillaceae</taxon>
        <taxon>Mesobacillus</taxon>
    </lineage>
</organism>
<dbReference type="AlphaFoldDB" id="A0A944GX52"/>
<sequence length="88" mass="10298">MFNWGVRFKNKAWVIAFISQLMIVAQIVLEGFNMLGWTTFRLTEELQNEVLMLVNSIFMVLAMLGFIQDPTTKGYRDSKRAMEYKDPN</sequence>
<reference evidence="2 3" key="1">
    <citation type="journal article" date="2021" name="Microorganisms">
        <title>Bacterial Dimethylsulfoniopropionate Biosynthesis in the East China Sea.</title>
        <authorList>
            <person name="Liu J."/>
            <person name="Zhang Y."/>
            <person name="Liu J."/>
            <person name="Zhong H."/>
            <person name="Williams B.T."/>
            <person name="Zheng Y."/>
            <person name="Curson A.R.J."/>
            <person name="Sun C."/>
            <person name="Sun H."/>
            <person name="Song D."/>
            <person name="Wagner Mackenzie B."/>
            <person name="Bermejo Martinez A."/>
            <person name="Todd J.D."/>
            <person name="Zhang X.H."/>
        </authorList>
    </citation>
    <scope>NUCLEOTIDE SEQUENCE [LARGE SCALE GENOMIC DNA]</scope>
    <source>
        <strain evidence="2 3">ESS08</strain>
    </source>
</reference>
<feature type="transmembrane region" description="Helical" evidence="1">
    <location>
        <begin position="12"/>
        <end position="29"/>
    </location>
</feature>
<dbReference type="InterPro" id="IPR006485">
    <property type="entry name" value="Phage-like_holin"/>
</dbReference>
<gene>
    <name evidence="2" type="ORF">DYI25_07740</name>
</gene>
<feature type="transmembrane region" description="Helical" evidence="1">
    <location>
        <begin position="49"/>
        <end position="67"/>
    </location>
</feature>
<evidence type="ECO:0000313" key="2">
    <source>
        <dbReference type="EMBL" id="MBS8264325.1"/>
    </source>
</evidence>
<dbReference type="Proteomes" id="UP000761411">
    <property type="component" value="Unassembled WGS sequence"/>
</dbReference>